<accession>A0A921I0J8</accession>
<protein>
    <submittedName>
        <fullName evidence="1">Uncharacterized protein</fullName>
    </submittedName>
</protein>
<dbReference type="AlphaFoldDB" id="A0A921I0J8"/>
<organism evidence="1 2">
    <name type="scientific">Lachnoclostridium phocaeense</name>
    <dbReference type="NCBI Taxonomy" id="1871021"/>
    <lineage>
        <taxon>Bacteria</taxon>
        <taxon>Bacillati</taxon>
        <taxon>Bacillota</taxon>
        <taxon>Clostridia</taxon>
        <taxon>Lachnospirales</taxon>
        <taxon>Lachnospiraceae</taxon>
    </lineage>
</organism>
<dbReference type="Proteomes" id="UP000769156">
    <property type="component" value="Unassembled WGS sequence"/>
</dbReference>
<reference evidence="1" key="1">
    <citation type="journal article" date="2021" name="PeerJ">
        <title>Extensive microbial diversity within the chicken gut microbiome revealed by metagenomics and culture.</title>
        <authorList>
            <person name="Gilroy R."/>
            <person name="Ravi A."/>
            <person name="Getino M."/>
            <person name="Pursley I."/>
            <person name="Horton D.L."/>
            <person name="Alikhan N.F."/>
            <person name="Baker D."/>
            <person name="Gharbi K."/>
            <person name="Hall N."/>
            <person name="Watson M."/>
            <person name="Adriaenssens E.M."/>
            <person name="Foster-Nyarko E."/>
            <person name="Jarju S."/>
            <person name="Secka A."/>
            <person name="Antonio M."/>
            <person name="Oren A."/>
            <person name="Chaudhuri R.R."/>
            <person name="La Ragione R."/>
            <person name="Hildebrand F."/>
            <person name="Pallen M.J."/>
        </authorList>
    </citation>
    <scope>NUCLEOTIDE SEQUENCE</scope>
    <source>
        <strain evidence="1">ChiSjej5B23-16112</strain>
    </source>
</reference>
<dbReference type="EMBL" id="DYVY01000014">
    <property type="protein sequence ID" value="HJF93276.1"/>
    <property type="molecule type" value="Genomic_DNA"/>
</dbReference>
<proteinExistence type="predicted"/>
<name>A0A921I0J8_9FIRM</name>
<reference evidence="1" key="2">
    <citation type="submission" date="2021-09" db="EMBL/GenBank/DDBJ databases">
        <authorList>
            <person name="Gilroy R."/>
        </authorList>
    </citation>
    <scope>NUCLEOTIDE SEQUENCE</scope>
    <source>
        <strain evidence="1">ChiSjej5B23-16112</strain>
    </source>
</reference>
<comment type="caution">
    <text evidence="1">The sequence shown here is derived from an EMBL/GenBank/DDBJ whole genome shotgun (WGS) entry which is preliminary data.</text>
</comment>
<evidence type="ECO:0000313" key="1">
    <source>
        <dbReference type="EMBL" id="HJF93276.1"/>
    </source>
</evidence>
<gene>
    <name evidence="1" type="ORF">K8V82_00600</name>
</gene>
<evidence type="ECO:0000313" key="2">
    <source>
        <dbReference type="Proteomes" id="UP000769156"/>
    </source>
</evidence>
<sequence>MDDNVLFISAYNSDHYKMQNWILRNIRQLFPSSREKNIHSLLKKYHLSFVASDGFLTSVDEKIKIETHYDYMHQKTTFSFNPKSTNNGKDAMFSLKGSGFYINLQHAQSVLIDDQYFKIQFIVWLSPFLVWINDRMYQIDSGAFMMNHVWFTIFEIIDYKTGKTLTKDDACSKVKNYNLLPVEKYQFFDEQQPVDTDLKISEIIYNTISGFTWELTNKRFRSEGYSFVHNTVVFSNHIENISDYFCKLINIKAPVSSVKDISTVETYEYYPQDGCSVISHFDSNEFNTVLYPVIILETLKL</sequence>